<evidence type="ECO:0000313" key="2">
    <source>
        <dbReference type="Proteomes" id="UP000032142"/>
    </source>
</evidence>
<protein>
    <submittedName>
        <fullName evidence="1">Uncharacterized protein</fullName>
    </submittedName>
</protein>
<accession>A0A0B0N184</accession>
<comment type="caution">
    <text evidence="1">The sequence shown here is derived from an EMBL/GenBank/DDBJ whole genome shotgun (WGS) entry which is preliminary data.</text>
</comment>
<sequence length="29" mass="3214">MSSGIATKSITLSTIFSIFISELSNLWHE</sequence>
<organism evidence="1 2">
    <name type="scientific">Gossypium arboreum</name>
    <name type="common">Tree cotton</name>
    <name type="synonym">Gossypium nanking</name>
    <dbReference type="NCBI Taxonomy" id="29729"/>
    <lineage>
        <taxon>Eukaryota</taxon>
        <taxon>Viridiplantae</taxon>
        <taxon>Streptophyta</taxon>
        <taxon>Embryophyta</taxon>
        <taxon>Tracheophyta</taxon>
        <taxon>Spermatophyta</taxon>
        <taxon>Magnoliopsida</taxon>
        <taxon>eudicotyledons</taxon>
        <taxon>Gunneridae</taxon>
        <taxon>Pentapetalae</taxon>
        <taxon>rosids</taxon>
        <taxon>malvids</taxon>
        <taxon>Malvales</taxon>
        <taxon>Malvaceae</taxon>
        <taxon>Malvoideae</taxon>
        <taxon>Gossypium</taxon>
    </lineage>
</organism>
<keyword evidence="2" id="KW-1185">Reference proteome</keyword>
<name>A0A0B0N184_GOSAR</name>
<gene>
    <name evidence="1" type="ORF">F383_31571</name>
</gene>
<dbReference type="EMBL" id="JRRC01432402">
    <property type="protein sequence ID" value="KHG05534.1"/>
    <property type="molecule type" value="Genomic_DNA"/>
</dbReference>
<dbReference type="Proteomes" id="UP000032142">
    <property type="component" value="Unassembled WGS sequence"/>
</dbReference>
<dbReference type="AlphaFoldDB" id="A0A0B0N184"/>
<proteinExistence type="predicted"/>
<evidence type="ECO:0000313" key="1">
    <source>
        <dbReference type="EMBL" id="KHG05534.1"/>
    </source>
</evidence>
<reference evidence="2" key="1">
    <citation type="submission" date="2014-09" db="EMBL/GenBank/DDBJ databases">
        <authorList>
            <person name="Mudge J."/>
            <person name="Ramaraj T."/>
            <person name="Lindquist I.E."/>
            <person name="Bharti A.K."/>
            <person name="Sundararajan A."/>
            <person name="Cameron C.T."/>
            <person name="Woodward J.E."/>
            <person name="May G.D."/>
            <person name="Brubaker C."/>
            <person name="Broadhvest J."/>
            <person name="Wilkins T.A."/>
        </authorList>
    </citation>
    <scope>NUCLEOTIDE SEQUENCE</scope>
    <source>
        <strain evidence="2">cv. AKA8401</strain>
    </source>
</reference>